<protein>
    <submittedName>
        <fullName evidence="5">Response regulator transcription factor</fullName>
    </submittedName>
</protein>
<comment type="caution">
    <text evidence="5">The sequence shown here is derived from an EMBL/GenBank/DDBJ whole genome shotgun (WGS) entry which is preliminary data.</text>
</comment>
<organism evidence="5 6">
    <name type="scientific">Psychrobacillus faecigallinarum</name>
    <dbReference type="NCBI Taxonomy" id="2762235"/>
    <lineage>
        <taxon>Bacteria</taxon>
        <taxon>Bacillati</taxon>
        <taxon>Bacillota</taxon>
        <taxon>Bacilli</taxon>
        <taxon>Bacillales</taxon>
        <taxon>Bacillaceae</taxon>
        <taxon>Psychrobacillus</taxon>
    </lineage>
</organism>
<dbReference type="PRINTS" id="PR00038">
    <property type="entry name" value="HTHLUXR"/>
</dbReference>
<evidence type="ECO:0000313" key="5">
    <source>
        <dbReference type="EMBL" id="MBD7943188.1"/>
    </source>
</evidence>
<accession>A0ABR8R5X4</accession>
<dbReference type="InterPro" id="IPR036388">
    <property type="entry name" value="WH-like_DNA-bd_sf"/>
</dbReference>
<name>A0ABR8R5X4_9BACI</name>
<dbReference type="Proteomes" id="UP000640786">
    <property type="component" value="Unassembled WGS sequence"/>
</dbReference>
<keyword evidence="1" id="KW-0805">Transcription regulation</keyword>
<gene>
    <name evidence="5" type="ORF">H9650_03575</name>
</gene>
<dbReference type="SMART" id="SM00421">
    <property type="entry name" value="HTH_LUXR"/>
    <property type="match status" value="1"/>
</dbReference>
<reference evidence="5 6" key="1">
    <citation type="submission" date="2020-08" db="EMBL/GenBank/DDBJ databases">
        <title>A Genomic Blueprint of the Chicken Gut Microbiome.</title>
        <authorList>
            <person name="Gilroy R."/>
            <person name="Ravi A."/>
            <person name="Getino M."/>
            <person name="Pursley I."/>
            <person name="Horton D.L."/>
            <person name="Alikhan N.-F."/>
            <person name="Baker D."/>
            <person name="Gharbi K."/>
            <person name="Hall N."/>
            <person name="Watson M."/>
            <person name="Adriaenssens E.M."/>
            <person name="Foster-Nyarko E."/>
            <person name="Jarju S."/>
            <person name="Secka A."/>
            <person name="Antonio M."/>
            <person name="Oren A."/>
            <person name="Chaudhuri R."/>
            <person name="La Ragione R.M."/>
            <person name="Hildebrand F."/>
            <person name="Pallen M.J."/>
        </authorList>
    </citation>
    <scope>NUCLEOTIDE SEQUENCE [LARGE SCALE GENOMIC DNA]</scope>
    <source>
        <strain evidence="5 6">Sa2BUA9</strain>
    </source>
</reference>
<dbReference type="InterPro" id="IPR016032">
    <property type="entry name" value="Sig_transdc_resp-reg_C-effctor"/>
</dbReference>
<evidence type="ECO:0000256" key="2">
    <source>
        <dbReference type="ARBA" id="ARBA00023125"/>
    </source>
</evidence>
<keyword evidence="3" id="KW-0804">Transcription</keyword>
<evidence type="ECO:0000313" key="6">
    <source>
        <dbReference type="Proteomes" id="UP000640786"/>
    </source>
</evidence>
<evidence type="ECO:0000256" key="3">
    <source>
        <dbReference type="ARBA" id="ARBA00023163"/>
    </source>
</evidence>
<dbReference type="PANTHER" id="PTHR44688">
    <property type="entry name" value="DNA-BINDING TRANSCRIPTIONAL ACTIVATOR DEVR_DOSR"/>
    <property type="match status" value="1"/>
</dbReference>
<keyword evidence="6" id="KW-1185">Reference proteome</keyword>
<feature type="domain" description="HTH luxR-type" evidence="4">
    <location>
        <begin position="79"/>
        <end position="140"/>
    </location>
</feature>
<dbReference type="EMBL" id="JACSQO010000001">
    <property type="protein sequence ID" value="MBD7943188.1"/>
    <property type="molecule type" value="Genomic_DNA"/>
</dbReference>
<dbReference type="SUPFAM" id="SSF46894">
    <property type="entry name" value="C-terminal effector domain of the bipartite response regulators"/>
    <property type="match status" value="1"/>
</dbReference>
<dbReference type="Gene3D" id="1.25.40.10">
    <property type="entry name" value="Tetratricopeptide repeat domain"/>
    <property type="match status" value="1"/>
</dbReference>
<dbReference type="InterPro" id="IPR011990">
    <property type="entry name" value="TPR-like_helical_dom_sf"/>
</dbReference>
<keyword evidence="2" id="KW-0238">DNA-binding</keyword>
<dbReference type="PROSITE" id="PS50043">
    <property type="entry name" value="HTH_LUXR_2"/>
    <property type="match status" value="1"/>
</dbReference>
<evidence type="ECO:0000259" key="4">
    <source>
        <dbReference type="PROSITE" id="PS50043"/>
    </source>
</evidence>
<dbReference type="PANTHER" id="PTHR44688:SF16">
    <property type="entry name" value="DNA-BINDING TRANSCRIPTIONAL ACTIVATOR DEVR_DOSR"/>
    <property type="match status" value="1"/>
</dbReference>
<sequence>MLEAICEMEMGHKDSAVKALHEALSHGSNYGYVRTFVDEEACLNLLKAYLKIRQKNKKISWNSVPLSYVELLIENSRVADNVLDTLTPREMEVFNLLVDGATNREIAKKLFLTEGTVRVYLTTIYSKLGVTSRAKAILLK</sequence>
<dbReference type="CDD" id="cd06170">
    <property type="entry name" value="LuxR_C_like"/>
    <property type="match status" value="1"/>
</dbReference>
<dbReference type="Gene3D" id="1.10.10.10">
    <property type="entry name" value="Winged helix-like DNA-binding domain superfamily/Winged helix DNA-binding domain"/>
    <property type="match status" value="1"/>
</dbReference>
<evidence type="ECO:0000256" key="1">
    <source>
        <dbReference type="ARBA" id="ARBA00023015"/>
    </source>
</evidence>
<proteinExistence type="predicted"/>
<dbReference type="Pfam" id="PF00196">
    <property type="entry name" value="GerE"/>
    <property type="match status" value="1"/>
</dbReference>
<dbReference type="InterPro" id="IPR000792">
    <property type="entry name" value="Tscrpt_reg_LuxR_C"/>
</dbReference>